<keyword evidence="2" id="KW-1185">Reference proteome</keyword>
<proteinExistence type="predicted"/>
<accession>A0ABR5HC22</accession>
<comment type="caution">
    <text evidence="1">The sequence shown here is derived from an EMBL/GenBank/DDBJ whole genome shotgun (WGS) entry which is preliminary data.</text>
</comment>
<reference evidence="1 2" key="1">
    <citation type="submission" date="2014-11" db="EMBL/GenBank/DDBJ databases">
        <title>Comparative genomics of Methylobacterium species.</title>
        <authorList>
            <person name="Chaudhry V."/>
            <person name="Patil P.B."/>
        </authorList>
    </citation>
    <scope>NUCLEOTIDE SEQUENCE [LARGE SCALE GENOMIC DNA]</scope>
    <source>
        <strain evidence="1 2">SE3.6</strain>
    </source>
</reference>
<dbReference type="RefSeq" id="WP_048429363.1">
    <property type="nucleotide sequence ID" value="NZ_JTHF01000172.1"/>
</dbReference>
<protein>
    <submittedName>
        <fullName evidence="1">Uncharacterized protein</fullName>
    </submittedName>
</protein>
<sequence length="116" mass="12195">MGGRSVSGDVDESVAVKLGAVASADAQTPASIVGRATSFYVNLPEAARSALRRLEQSGTPDERRWFEGELMRLLLQTNFSLTQRMMAAQAAHALPADASDAAIDAAADEWMGAAEA</sequence>
<organism evidence="1 2">
    <name type="scientific">Methylobacterium indicum</name>
    <dbReference type="NCBI Taxonomy" id="1775910"/>
    <lineage>
        <taxon>Bacteria</taxon>
        <taxon>Pseudomonadati</taxon>
        <taxon>Pseudomonadota</taxon>
        <taxon>Alphaproteobacteria</taxon>
        <taxon>Hyphomicrobiales</taxon>
        <taxon>Methylobacteriaceae</taxon>
        <taxon>Methylobacterium</taxon>
    </lineage>
</organism>
<evidence type="ECO:0000313" key="2">
    <source>
        <dbReference type="Proteomes" id="UP000036471"/>
    </source>
</evidence>
<name>A0ABR5HC22_9HYPH</name>
<dbReference type="EMBL" id="JTHG01000128">
    <property type="protein sequence ID" value="KMO22804.1"/>
    <property type="molecule type" value="Genomic_DNA"/>
</dbReference>
<gene>
    <name evidence="1" type="ORF">QR79_15065</name>
</gene>
<evidence type="ECO:0000313" key="1">
    <source>
        <dbReference type="EMBL" id="KMO22804.1"/>
    </source>
</evidence>
<dbReference type="Proteomes" id="UP000036471">
    <property type="component" value="Unassembled WGS sequence"/>
</dbReference>